<evidence type="ECO:0000313" key="3">
    <source>
        <dbReference type="RefSeq" id="XP_029117889.1"/>
    </source>
</evidence>
<dbReference type="RefSeq" id="XP_029117889.1">
    <property type="nucleotide sequence ID" value="XM_029262056.1"/>
</dbReference>
<name>A0A8N4EZ28_ELAGV</name>
<reference evidence="3" key="1">
    <citation type="submission" date="2025-08" db="UniProtKB">
        <authorList>
            <consortium name="RefSeq"/>
        </authorList>
    </citation>
    <scope>IDENTIFICATION</scope>
</reference>
<dbReference type="AlphaFoldDB" id="A0A8N4EZ28"/>
<keyword evidence="2" id="KW-1185">Reference proteome</keyword>
<feature type="region of interest" description="Disordered" evidence="1">
    <location>
        <begin position="1"/>
        <end position="20"/>
    </location>
</feature>
<gene>
    <name evidence="3" type="primary">LOC114913355</name>
</gene>
<accession>A0A8N4EZ28</accession>
<sequence length="254" mass="28316">MNKAKKDAAQAEEGRQVEATHLKEKAAEVVSLREALEREKQTSTDLKAASEEMMRKAEAEISDLKEQIPTLVSEARVQAVEFKISVEMRDLNVKFGQAAFIRGFELCKEKMVKKFPELDLSFLDEASEDGAGPLEAAAGLPLAGTPTAAATAAYLPRALSSSTSVPECPVEVLLLPQGIPLKFMIQNLRKEVRHLTKKSKKMEDELCRLRKSHSEATAEATRFRNLHVKGVMDYSRKKANFEKELEELQKRASD</sequence>
<proteinExistence type="predicted"/>
<dbReference type="Proteomes" id="UP000504607">
    <property type="component" value="Unplaced"/>
</dbReference>
<evidence type="ECO:0000256" key="1">
    <source>
        <dbReference type="SAM" id="MobiDB-lite"/>
    </source>
</evidence>
<protein>
    <submittedName>
        <fullName evidence="3">Uncharacterized protein LOC114913355</fullName>
    </submittedName>
</protein>
<evidence type="ECO:0000313" key="2">
    <source>
        <dbReference type="Proteomes" id="UP000504607"/>
    </source>
</evidence>
<organism evidence="2 3">
    <name type="scientific">Elaeis guineensis var. tenera</name>
    <name type="common">Oil palm</name>
    <dbReference type="NCBI Taxonomy" id="51953"/>
    <lineage>
        <taxon>Eukaryota</taxon>
        <taxon>Viridiplantae</taxon>
        <taxon>Streptophyta</taxon>
        <taxon>Embryophyta</taxon>
        <taxon>Tracheophyta</taxon>
        <taxon>Spermatophyta</taxon>
        <taxon>Magnoliopsida</taxon>
        <taxon>Liliopsida</taxon>
        <taxon>Arecaceae</taxon>
        <taxon>Arecoideae</taxon>
        <taxon>Cocoseae</taxon>
        <taxon>Elaeidinae</taxon>
        <taxon>Elaeis</taxon>
    </lineage>
</organism>